<dbReference type="Pfam" id="PF11249">
    <property type="entry name" value="DUF3047"/>
    <property type="match status" value="1"/>
</dbReference>
<dbReference type="InterPro" id="IPR021409">
    <property type="entry name" value="DUF3047"/>
</dbReference>
<accession>A0A550JGD1</accession>
<evidence type="ECO:0000256" key="1">
    <source>
        <dbReference type="SAM" id="SignalP"/>
    </source>
</evidence>
<sequence>MKLSACLLAALIFLCLPGPAVKAGEIAVGRFAEEGLAGWEVKEFEGLTRYRLVEEEGRRVLLAEADGSASGLVKKIAFDPAEYRYLRWRWKIEETVAQGDERTKAGDDYAARVYVIFPGRFFWQTRALNYIWANRLPAEGFVANAFTANAMLLAVRSGADQAGQWLEESRDLIADYRRVFGSDPPQAGAVAIMTDTDNTGGRARAWYGDISLSTQP</sequence>
<protein>
    <submittedName>
        <fullName evidence="2">DUF3047 domain-containing protein</fullName>
    </submittedName>
</protein>
<dbReference type="RefSeq" id="WP_092057306.1">
    <property type="nucleotide sequence ID" value="NZ_FOJJ01000034.1"/>
</dbReference>
<feature type="signal peptide" evidence="1">
    <location>
        <begin position="1"/>
        <end position="22"/>
    </location>
</feature>
<keyword evidence="1" id="KW-0732">Signal</keyword>
<gene>
    <name evidence="2" type="ORF">FL622_06745</name>
</gene>
<organism evidence="2 3">
    <name type="scientific">Trichloromonas acetexigens</name>
    <dbReference type="NCBI Taxonomy" id="38815"/>
    <lineage>
        <taxon>Bacteria</taxon>
        <taxon>Pseudomonadati</taxon>
        <taxon>Thermodesulfobacteriota</taxon>
        <taxon>Desulfuromonadia</taxon>
        <taxon>Desulfuromonadales</taxon>
        <taxon>Trichloromonadaceae</taxon>
        <taxon>Trichloromonas</taxon>
    </lineage>
</organism>
<dbReference type="OrthoDB" id="9775969at2"/>
<proteinExistence type="predicted"/>
<comment type="caution">
    <text evidence="2">The sequence shown here is derived from an EMBL/GenBank/DDBJ whole genome shotgun (WGS) entry which is preliminary data.</text>
</comment>
<dbReference type="Proteomes" id="UP000317155">
    <property type="component" value="Unassembled WGS sequence"/>
</dbReference>
<dbReference type="AlphaFoldDB" id="A0A550JGD1"/>
<feature type="chain" id="PRO_5021725851" evidence="1">
    <location>
        <begin position="23"/>
        <end position="216"/>
    </location>
</feature>
<evidence type="ECO:0000313" key="3">
    <source>
        <dbReference type="Proteomes" id="UP000317155"/>
    </source>
</evidence>
<reference evidence="2 3" key="1">
    <citation type="submission" date="2019-07" db="EMBL/GenBank/DDBJ databases">
        <title>Insights of Desulfuromonas acetexigens electromicrobiology.</title>
        <authorList>
            <person name="Katuri K."/>
            <person name="Sapireddy V."/>
            <person name="Shaw D.R."/>
            <person name="Saikaly P."/>
        </authorList>
    </citation>
    <scope>NUCLEOTIDE SEQUENCE [LARGE SCALE GENOMIC DNA]</scope>
    <source>
        <strain evidence="2 3">2873</strain>
    </source>
</reference>
<keyword evidence="3" id="KW-1185">Reference proteome</keyword>
<name>A0A550JGD1_9BACT</name>
<dbReference type="EMBL" id="VJVV01000004">
    <property type="protein sequence ID" value="TRO82269.1"/>
    <property type="molecule type" value="Genomic_DNA"/>
</dbReference>
<evidence type="ECO:0000313" key="2">
    <source>
        <dbReference type="EMBL" id="TRO82269.1"/>
    </source>
</evidence>